<dbReference type="Proteomes" id="UP000199705">
    <property type="component" value="Unassembled WGS sequence"/>
</dbReference>
<organism evidence="4 5">
    <name type="scientific">Mucilaginibacter gossypii</name>
    <dbReference type="NCBI Taxonomy" id="551996"/>
    <lineage>
        <taxon>Bacteria</taxon>
        <taxon>Pseudomonadati</taxon>
        <taxon>Bacteroidota</taxon>
        <taxon>Sphingobacteriia</taxon>
        <taxon>Sphingobacteriales</taxon>
        <taxon>Sphingobacteriaceae</taxon>
        <taxon>Mucilaginibacter</taxon>
    </lineage>
</organism>
<protein>
    <submittedName>
        <fullName evidence="4">Glycosyltransferase involved in cell wall bisynthesis</fullName>
    </submittedName>
</protein>
<evidence type="ECO:0000313" key="5">
    <source>
        <dbReference type="Proteomes" id="UP000199705"/>
    </source>
</evidence>
<name>A0A1G8HVK0_9SPHI</name>
<evidence type="ECO:0000256" key="1">
    <source>
        <dbReference type="SAM" id="Phobius"/>
    </source>
</evidence>
<keyword evidence="1" id="KW-0472">Membrane</keyword>
<accession>A0A1G8HVK0</accession>
<dbReference type="SUPFAM" id="SSF53448">
    <property type="entry name" value="Nucleotide-diphospho-sugar transferases"/>
    <property type="match status" value="1"/>
</dbReference>
<gene>
    <name evidence="4" type="ORF">SAMN05192573_11639</name>
</gene>
<dbReference type="CDD" id="cd04179">
    <property type="entry name" value="DPM_DPG-synthase_like"/>
    <property type="match status" value="1"/>
</dbReference>
<evidence type="ECO:0000313" key="4">
    <source>
        <dbReference type="EMBL" id="SDI10500.1"/>
    </source>
</evidence>
<keyword evidence="5" id="KW-1185">Reference proteome</keyword>
<keyword evidence="4" id="KW-0808">Transferase</keyword>
<feature type="transmembrane region" description="Helical" evidence="1">
    <location>
        <begin position="312"/>
        <end position="333"/>
    </location>
</feature>
<dbReference type="AlphaFoldDB" id="A0A1G8HVK0"/>
<keyword evidence="1" id="KW-1133">Transmembrane helix</keyword>
<dbReference type="InterPro" id="IPR029044">
    <property type="entry name" value="Nucleotide-diphossugar_trans"/>
</dbReference>
<dbReference type="Pfam" id="PF09835">
    <property type="entry name" value="DUF2062"/>
    <property type="match status" value="1"/>
</dbReference>
<evidence type="ECO:0000259" key="3">
    <source>
        <dbReference type="Pfam" id="PF09835"/>
    </source>
</evidence>
<dbReference type="InterPro" id="IPR001173">
    <property type="entry name" value="Glyco_trans_2-like"/>
</dbReference>
<dbReference type="PANTHER" id="PTHR48090:SF7">
    <property type="entry name" value="RFBJ PROTEIN"/>
    <property type="match status" value="1"/>
</dbReference>
<keyword evidence="1" id="KW-0812">Transmembrane</keyword>
<sequence>MTDNLELIQAKFKQLQVCVIIPTYNNQGTLPAVITDVLAYTDQVIVVNDGSTDSTPAIIQSFPQIKSVSYTQNVGKGWALHKAFEFATEQGYQHAITIDSDGQHFATDLPAFIEKLEQEPDSLIIGSCNMEQSSVPGKSSFGHKFSNFWFWVETGIKCPDTQSGYRLYPIHLLKNSKFITRKYEFEIEVIVRAAWKGIKIDWVPVKVYYAPKEIRVSHFRPFQDFSRISVLNTVLVIITFAYIKPRDFFRTLFDKKKAKLMFKNLFFNPEHSHQLKAKSVAFGVFMGIVPIWGFQLLVAISLAFLFRLNKAIVVTAAHISVAPMIPVIIFLSYKTGSLWMGGKDVDIPLDKISLKSIGEHLEQYLYGSISLAIFAGIIAGFLTFALLKLFKRRPVPAL</sequence>
<dbReference type="InterPro" id="IPR018639">
    <property type="entry name" value="DUF2062"/>
</dbReference>
<dbReference type="InterPro" id="IPR050256">
    <property type="entry name" value="Glycosyltransferase_2"/>
</dbReference>
<dbReference type="EMBL" id="FNCG01000016">
    <property type="protein sequence ID" value="SDI10500.1"/>
    <property type="molecule type" value="Genomic_DNA"/>
</dbReference>
<dbReference type="RefSeq" id="WP_091173256.1">
    <property type="nucleotide sequence ID" value="NZ_FNCG01000016.1"/>
</dbReference>
<dbReference type="Pfam" id="PF00535">
    <property type="entry name" value="Glycos_transf_2"/>
    <property type="match status" value="1"/>
</dbReference>
<feature type="transmembrane region" description="Helical" evidence="1">
    <location>
        <begin position="364"/>
        <end position="387"/>
    </location>
</feature>
<dbReference type="GO" id="GO:0016740">
    <property type="term" value="F:transferase activity"/>
    <property type="evidence" value="ECO:0007669"/>
    <property type="project" value="UniProtKB-KW"/>
</dbReference>
<feature type="domain" description="DUF2062" evidence="3">
    <location>
        <begin position="277"/>
        <end position="393"/>
    </location>
</feature>
<feature type="transmembrane region" description="Helical" evidence="1">
    <location>
        <begin position="225"/>
        <end position="243"/>
    </location>
</feature>
<reference evidence="5" key="1">
    <citation type="submission" date="2016-10" db="EMBL/GenBank/DDBJ databases">
        <authorList>
            <person name="Varghese N."/>
            <person name="Submissions S."/>
        </authorList>
    </citation>
    <scope>NUCLEOTIDE SEQUENCE [LARGE SCALE GENOMIC DNA]</scope>
    <source>
        <strain evidence="5">Gh-67</strain>
    </source>
</reference>
<proteinExistence type="predicted"/>
<dbReference type="Gene3D" id="3.90.550.10">
    <property type="entry name" value="Spore Coat Polysaccharide Biosynthesis Protein SpsA, Chain A"/>
    <property type="match status" value="1"/>
</dbReference>
<feature type="transmembrane region" description="Helical" evidence="1">
    <location>
        <begin position="280"/>
        <end position="305"/>
    </location>
</feature>
<dbReference type="STRING" id="551996.SAMN05192573_11639"/>
<feature type="domain" description="Glycosyltransferase 2-like" evidence="2">
    <location>
        <begin position="18"/>
        <end position="136"/>
    </location>
</feature>
<evidence type="ECO:0000259" key="2">
    <source>
        <dbReference type="Pfam" id="PF00535"/>
    </source>
</evidence>
<dbReference type="PANTHER" id="PTHR48090">
    <property type="entry name" value="UNDECAPRENYL-PHOSPHATE 4-DEOXY-4-FORMAMIDO-L-ARABINOSE TRANSFERASE-RELATED"/>
    <property type="match status" value="1"/>
</dbReference>